<dbReference type="InterPro" id="IPR051533">
    <property type="entry name" value="WaaL-like"/>
</dbReference>
<evidence type="ECO:0000256" key="5">
    <source>
        <dbReference type="SAM" id="Phobius"/>
    </source>
</evidence>
<feature type="transmembrane region" description="Helical" evidence="5">
    <location>
        <begin position="59"/>
        <end position="76"/>
    </location>
</feature>
<name>A0ABQ6VM79_9BACT</name>
<evidence type="ECO:0000256" key="4">
    <source>
        <dbReference type="ARBA" id="ARBA00023136"/>
    </source>
</evidence>
<keyword evidence="2 5" id="KW-0812">Transmembrane</keyword>
<dbReference type="InterPro" id="IPR007016">
    <property type="entry name" value="O-antigen_ligase-rel_domated"/>
</dbReference>
<evidence type="ECO:0000256" key="2">
    <source>
        <dbReference type="ARBA" id="ARBA00022692"/>
    </source>
</evidence>
<evidence type="ECO:0000259" key="6">
    <source>
        <dbReference type="Pfam" id="PF04932"/>
    </source>
</evidence>
<dbReference type="PANTHER" id="PTHR37422">
    <property type="entry name" value="TEICHURONIC ACID BIOSYNTHESIS PROTEIN TUAE"/>
    <property type="match status" value="1"/>
</dbReference>
<feature type="transmembrane region" description="Helical" evidence="5">
    <location>
        <begin position="354"/>
        <end position="372"/>
    </location>
</feature>
<feature type="transmembrane region" description="Helical" evidence="5">
    <location>
        <begin position="111"/>
        <end position="134"/>
    </location>
</feature>
<feature type="transmembrane region" description="Helical" evidence="5">
    <location>
        <begin position="201"/>
        <end position="217"/>
    </location>
</feature>
<dbReference type="RefSeq" id="WP_152190380.1">
    <property type="nucleotide sequence ID" value="NZ_WFKJ01000025.1"/>
</dbReference>
<dbReference type="EMBL" id="WFKJ01000025">
    <property type="protein sequence ID" value="KAB7890403.1"/>
    <property type="molecule type" value="Genomic_DNA"/>
</dbReference>
<organism evidence="7 8">
    <name type="scientific">Poseidonibacter ostreae</name>
    <dbReference type="NCBI Taxonomy" id="2654171"/>
    <lineage>
        <taxon>Bacteria</taxon>
        <taxon>Pseudomonadati</taxon>
        <taxon>Campylobacterota</taxon>
        <taxon>Epsilonproteobacteria</taxon>
        <taxon>Campylobacterales</taxon>
        <taxon>Arcobacteraceae</taxon>
        <taxon>Poseidonibacter</taxon>
    </lineage>
</organism>
<evidence type="ECO:0000256" key="3">
    <source>
        <dbReference type="ARBA" id="ARBA00022989"/>
    </source>
</evidence>
<evidence type="ECO:0000313" key="7">
    <source>
        <dbReference type="EMBL" id="KAB7890403.1"/>
    </source>
</evidence>
<feature type="transmembrane region" description="Helical" evidence="5">
    <location>
        <begin position="154"/>
        <end position="172"/>
    </location>
</feature>
<reference evidence="7 8" key="1">
    <citation type="submission" date="2019-10" db="EMBL/GenBank/DDBJ databases">
        <title>Poseidonibacter ostreae sp. nov., isolated from the gut of the Ostrea denselamellosa.</title>
        <authorList>
            <person name="Choi A."/>
        </authorList>
    </citation>
    <scope>NUCLEOTIDE SEQUENCE [LARGE SCALE GENOMIC DNA]</scope>
    <source>
        <strain evidence="7 8">SJOD-M-5</strain>
    </source>
</reference>
<feature type="transmembrane region" description="Helical" evidence="5">
    <location>
        <begin position="224"/>
        <end position="242"/>
    </location>
</feature>
<accession>A0ABQ6VM79</accession>
<keyword evidence="3 5" id="KW-1133">Transmembrane helix</keyword>
<feature type="transmembrane region" description="Helical" evidence="5">
    <location>
        <begin position="327"/>
        <end position="347"/>
    </location>
</feature>
<dbReference type="Pfam" id="PF04932">
    <property type="entry name" value="Wzy_C"/>
    <property type="match status" value="1"/>
</dbReference>
<feature type="transmembrane region" description="Helical" evidence="5">
    <location>
        <begin position="378"/>
        <end position="395"/>
    </location>
</feature>
<feature type="transmembrane region" description="Helical" evidence="5">
    <location>
        <begin position="20"/>
        <end position="47"/>
    </location>
</feature>
<sequence>MHLITIIKNISRIDYINYLILFYAFLLPLSLDITRTISIILIILWISGKDRFETSIPKPLIIFLAFIGISFISYFWSDSTFQEVFKYIKRYWYFFPAFIIYKYIKKVYIEYAISTFLLGMFVSEMISFSIYFHIISPFGLANTTTPSPFMQHTMYSIFLAATSIFLLGRLLYEKNIKYQIVYFLFFLSVAINLFINTGRTGQIAFFGALIILFIYKYKLRIKSIFLSFLTIIFILFAAYNFSPNFENRMNQTEQSVNKMLKKDDYSTSFGIRAAFWIISKEMFLDSPILGVGTANHLSKMKITIEEKLPHLKINKGYLHFHNQYLEVLVQLGIIGLFIFLLFLYSIIKIKILNYEIHLLKIGFISVFILGMITDNILWLNMTIMLFSFILGLLLAQNKYEQKRLKEEN</sequence>
<proteinExistence type="predicted"/>
<dbReference type="Proteomes" id="UP000461010">
    <property type="component" value="Unassembled WGS sequence"/>
</dbReference>
<comment type="subcellular location">
    <subcellularLocation>
        <location evidence="1">Membrane</location>
        <topology evidence="1">Multi-pass membrane protein</topology>
    </subcellularLocation>
</comment>
<dbReference type="PANTHER" id="PTHR37422:SF17">
    <property type="entry name" value="O-ANTIGEN LIGASE"/>
    <property type="match status" value="1"/>
</dbReference>
<protein>
    <recommendedName>
        <fullName evidence="6">O-antigen ligase-related domain-containing protein</fullName>
    </recommendedName>
</protein>
<comment type="caution">
    <text evidence="7">The sequence shown here is derived from an EMBL/GenBank/DDBJ whole genome shotgun (WGS) entry which is preliminary data.</text>
</comment>
<evidence type="ECO:0000313" key="8">
    <source>
        <dbReference type="Proteomes" id="UP000461010"/>
    </source>
</evidence>
<feature type="domain" description="O-antigen ligase-related" evidence="6">
    <location>
        <begin position="185"/>
        <end position="340"/>
    </location>
</feature>
<keyword evidence="8" id="KW-1185">Reference proteome</keyword>
<gene>
    <name evidence="7" type="ORF">GBG18_09065</name>
</gene>
<feature type="transmembrane region" description="Helical" evidence="5">
    <location>
        <begin position="179"/>
        <end position="195"/>
    </location>
</feature>
<evidence type="ECO:0000256" key="1">
    <source>
        <dbReference type="ARBA" id="ARBA00004141"/>
    </source>
</evidence>
<keyword evidence="4 5" id="KW-0472">Membrane</keyword>